<dbReference type="Proteomes" id="UP000178797">
    <property type="component" value="Unassembled WGS sequence"/>
</dbReference>
<dbReference type="AlphaFoldDB" id="A0A1F7RU19"/>
<gene>
    <name evidence="1" type="ORF">A2W05_08580</name>
</gene>
<dbReference type="SUPFAM" id="SSF53067">
    <property type="entry name" value="Actin-like ATPase domain"/>
    <property type="match status" value="1"/>
</dbReference>
<protein>
    <recommendedName>
        <fullName evidence="3">SHS2 domain-containing protein</fullName>
    </recommendedName>
</protein>
<evidence type="ECO:0008006" key="3">
    <source>
        <dbReference type="Google" id="ProtNLM"/>
    </source>
</evidence>
<evidence type="ECO:0000313" key="2">
    <source>
        <dbReference type="Proteomes" id="UP000178797"/>
    </source>
</evidence>
<organism evidence="1 2">
    <name type="scientific">Candidatus Schekmanbacteria bacterium RBG_16_38_10</name>
    <dbReference type="NCBI Taxonomy" id="1817879"/>
    <lineage>
        <taxon>Bacteria</taxon>
        <taxon>Candidatus Schekmaniibacteriota</taxon>
    </lineage>
</organism>
<proteinExistence type="predicted"/>
<accession>A0A1F7RU19</accession>
<dbReference type="InterPro" id="IPR043129">
    <property type="entry name" value="ATPase_NBD"/>
</dbReference>
<dbReference type="InterPro" id="IPR057363">
    <property type="entry name" value="Volactin"/>
</dbReference>
<evidence type="ECO:0000313" key="1">
    <source>
        <dbReference type="EMBL" id="OGL45045.1"/>
    </source>
</evidence>
<reference evidence="1 2" key="1">
    <citation type="journal article" date="2016" name="Nat. Commun.">
        <title>Thousands of microbial genomes shed light on interconnected biogeochemical processes in an aquifer system.</title>
        <authorList>
            <person name="Anantharaman K."/>
            <person name="Brown C.T."/>
            <person name="Hug L.A."/>
            <person name="Sharon I."/>
            <person name="Castelle C.J."/>
            <person name="Probst A.J."/>
            <person name="Thomas B.C."/>
            <person name="Singh A."/>
            <person name="Wilkins M.J."/>
            <person name="Karaoz U."/>
            <person name="Brodie E.L."/>
            <person name="Williams K.H."/>
            <person name="Hubbard S.S."/>
            <person name="Banfield J.F."/>
        </authorList>
    </citation>
    <scope>NUCLEOTIDE SEQUENCE [LARGE SCALE GENOMIC DNA]</scope>
</reference>
<comment type="caution">
    <text evidence="1">The sequence shown here is derived from an EMBL/GenBank/DDBJ whole genome shotgun (WGS) entry which is preliminary data.</text>
</comment>
<dbReference type="EMBL" id="MGDE01000154">
    <property type="protein sequence ID" value="OGL45045.1"/>
    <property type="molecule type" value="Genomic_DNA"/>
</dbReference>
<name>A0A1F7RU19_9BACT</name>
<sequence>MSNRNEGKETKDIKEGAQKGKGVDIGTVFVKCAYTESDEIIFTSQRNAFFEVEYPGLTLTKRIFDDRKIKYVVKDNKLYVVGNNTLQFASIFNKETRRPLTNGVISPTEEEALPIVELLIKSVVGEPRYQDEVVYFSVPGEPLDTELNLMYHIKTIEGFLKTLGYTPKPINEGLAVILSELADKDFTGIGISFGGGMVNVCVCFMSVPIFKFSVTRAGDWIDQQVAMTVDDAASRISAIKESSLDLSKEKDLSKIENTLSIHYHHLIEYVIENIKQELNKAGGMRGVAKPITIVLSGGTSLPKGFSHRFKQILEQLKLPVSVGEVRMAAQPLSSVAKGALIAARAEGDSL</sequence>
<dbReference type="Gene3D" id="3.30.420.40">
    <property type="match status" value="1"/>
</dbReference>
<dbReference type="Pfam" id="PF25216">
    <property type="entry name" value="Volactin"/>
    <property type="match status" value="1"/>
</dbReference>